<dbReference type="EMBL" id="MFIE01000024">
    <property type="protein sequence ID" value="OGF82251.1"/>
    <property type="molecule type" value="Genomic_DNA"/>
</dbReference>
<organism evidence="1 2">
    <name type="scientific">Candidatus Giovannonibacteria bacterium RIFCSPLOWO2_01_FULL_46_13</name>
    <dbReference type="NCBI Taxonomy" id="1798352"/>
    <lineage>
        <taxon>Bacteria</taxon>
        <taxon>Candidatus Giovannoniibacteriota</taxon>
    </lineage>
</organism>
<dbReference type="AlphaFoldDB" id="A0A1F5X3U2"/>
<accession>A0A1F5X3U2</accession>
<reference evidence="1 2" key="1">
    <citation type="journal article" date="2016" name="Nat. Commun.">
        <title>Thousands of microbial genomes shed light on interconnected biogeochemical processes in an aquifer system.</title>
        <authorList>
            <person name="Anantharaman K."/>
            <person name="Brown C.T."/>
            <person name="Hug L.A."/>
            <person name="Sharon I."/>
            <person name="Castelle C.J."/>
            <person name="Probst A.J."/>
            <person name="Thomas B.C."/>
            <person name="Singh A."/>
            <person name="Wilkins M.J."/>
            <person name="Karaoz U."/>
            <person name="Brodie E.L."/>
            <person name="Williams K.H."/>
            <person name="Hubbard S.S."/>
            <person name="Banfield J.F."/>
        </authorList>
    </citation>
    <scope>NUCLEOTIDE SEQUENCE [LARGE SCALE GENOMIC DNA]</scope>
</reference>
<evidence type="ECO:0000313" key="2">
    <source>
        <dbReference type="Proteomes" id="UP000178684"/>
    </source>
</evidence>
<proteinExistence type="predicted"/>
<comment type="caution">
    <text evidence="1">The sequence shown here is derived from an EMBL/GenBank/DDBJ whole genome shotgun (WGS) entry which is preliminary data.</text>
</comment>
<dbReference type="Proteomes" id="UP000178684">
    <property type="component" value="Unassembled WGS sequence"/>
</dbReference>
<gene>
    <name evidence="1" type="ORF">A3B18_04040</name>
</gene>
<protein>
    <submittedName>
        <fullName evidence="1">Uncharacterized protein</fullName>
    </submittedName>
</protein>
<evidence type="ECO:0000313" key="1">
    <source>
        <dbReference type="EMBL" id="OGF82251.1"/>
    </source>
</evidence>
<name>A0A1F5X3U2_9BACT</name>
<sequence>MLGFSELVSDLEKVLARLIRQLAEELSAGSADLPVGLEPVQASAMAQEMPVVAEEESVQALERVPKNYDNASRRWRAPTFRN</sequence>